<dbReference type="Pfam" id="PF03354">
    <property type="entry name" value="TerL_ATPase"/>
    <property type="match status" value="1"/>
</dbReference>
<dbReference type="InterPro" id="IPR005021">
    <property type="entry name" value="Terminase_largesu-like"/>
</dbReference>
<dbReference type="Gene3D" id="3.40.50.300">
    <property type="entry name" value="P-loop containing nucleotide triphosphate hydrolases"/>
    <property type="match status" value="1"/>
</dbReference>
<dbReference type="Pfam" id="PF20441">
    <property type="entry name" value="TerL_nuclease"/>
    <property type="match status" value="1"/>
</dbReference>
<dbReference type="InterPro" id="IPR046461">
    <property type="entry name" value="TerL_ATPase"/>
</dbReference>
<dbReference type="RefSeq" id="WP_280734384.1">
    <property type="nucleotide sequence ID" value="NZ_CP120368.1"/>
</dbReference>
<gene>
    <name evidence="3" type="ORF">PYH38_002342</name>
</gene>
<keyword evidence="4" id="KW-1185">Reference proteome</keyword>
<organism evidence="3 4">
    <name type="scientific">Sinorhizobium numidicum</name>
    <dbReference type="NCBI Taxonomy" id="680248"/>
    <lineage>
        <taxon>Bacteria</taxon>
        <taxon>Pseudomonadati</taxon>
        <taxon>Pseudomonadota</taxon>
        <taxon>Alphaproteobacteria</taxon>
        <taxon>Hyphomicrobiales</taxon>
        <taxon>Rhizobiaceae</taxon>
        <taxon>Sinorhizobium/Ensifer group</taxon>
        <taxon>Sinorhizobium</taxon>
    </lineage>
</organism>
<dbReference type="InterPro" id="IPR046462">
    <property type="entry name" value="TerL_nuclease"/>
</dbReference>
<feature type="domain" description="Terminase large subunit-like endonuclease" evidence="2">
    <location>
        <begin position="221"/>
        <end position="435"/>
    </location>
</feature>
<dbReference type="InterPro" id="IPR027417">
    <property type="entry name" value="P-loop_NTPase"/>
</dbReference>
<dbReference type="EMBL" id="CP120371">
    <property type="protein sequence ID" value="WEX83557.1"/>
    <property type="molecule type" value="Genomic_DNA"/>
</dbReference>
<evidence type="ECO:0000259" key="2">
    <source>
        <dbReference type="Pfam" id="PF20441"/>
    </source>
</evidence>
<evidence type="ECO:0000313" key="3">
    <source>
        <dbReference type="EMBL" id="WEX83557.1"/>
    </source>
</evidence>
<protein>
    <submittedName>
        <fullName evidence="3">Phage terminase family protein</fullName>
    </submittedName>
</protein>
<dbReference type="PANTHER" id="PTHR41287:SF1">
    <property type="entry name" value="PROTEIN YMFN"/>
    <property type="match status" value="1"/>
</dbReference>
<reference evidence="3 4" key="1">
    <citation type="submission" date="2023-03" db="EMBL/GenBank/DDBJ databases">
        <authorList>
            <person name="Kaur S."/>
            <person name="Espinosa-Saiz D."/>
            <person name="Velazquez E."/>
            <person name="Menendez E."/>
            <person name="diCenzo G.C."/>
        </authorList>
    </citation>
    <scope>NUCLEOTIDE SEQUENCE [LARGE SCALE GENOMIC DNA]</scope>
    <source>
        <strain evidence="3 4">LMG 27395</strain>
    </source>
</reference>
<dbReference type="PANTHER" id="PTHR41287">
    <property type="match status" value="1"/>
</dbReference>
<proteinExistence type="predicted"/>
<name>A0ABY8CZK1_9HYPH</name>
<dbReference type="Proteomes" id="UP001235547">
    <property type="component" value="Chromosome 1"/>
</dbReference>
<feature type="domain" description="Terminase large subunit-like ATPase" evidence="1">
    <location>
        <begin position="26"/>
        <end position="201"/>
    </location>
</feature>
<sequence>MRFFEEKLKLSEGQFEGRPFLLHPSQAFKIGSIFGWMGPSGYRRFRRVYIEEGKGNGKSPFAGGIGLYGLTADKEPGAQCFAAAATKDQAQILFRDAVKMRGQSPDLLSRTTTSGGPGKEYNIAHLRSQSFFRPLSKEAGKTGSGLRPHFALCDEVHEHPDRGTMEMLERGFKFRQQPLLLMITNSGSDRNSVCWEEHEHAVRVAAGTREPDDDFTYVGEVIDDTTFAYVCALDQDDDPLENPSCWRKANPLLGTILTEEYLAGVVAQAKQMPGKLNGILRLHFCRWTDADKAWMTRSTVESVMDDFDPEAEHAGKELFCGADLSGSKDITVLACVVPTGFKEMEREDGTLVSLPTFDAWVEAWTPGDTLKVRAAADKAPYDLWVDQGWLNAPPGPRIRFDFVAARVQQLHQIFDIKGIAYDRYAYDKFREEVDALGVVVEHIAHPQGGKVRARPEPAKVDAAKAAGLPPPQGLWMPGSVSELENMIIDGRIRLRRSPVLITALMGATFDHDPQDNRWFVKSKATVRIDAAVALAIAIGLATDSVAAPVVATSPWEDPNFKIAVV</sequence>
<evidence type="ECO:0000313" key="4">
    <source>
        <dbReference type="Proteomes" id="UP001235547"/>
    </source>
</evidence>
<evidence type="ECO:0000259" key="1">
    <source>
        <dbReference type="Pfam" id="PF03354"/>
    </source>
</evidence>
<accession>A0ABY8CZK1</accession>